<evidence type="ECO:0000313" key="2">
    <source>
        <dbReference type="Proteomes" id="UP001432099"/>
    </source>
</evidence>
<evidence type="ECO:0008006" key="3">
    <source>
        <dbReference type="Google" id="ProtNLM"/>
    </source>
</evidence>
<dbReference type="Pfam" id="PF11337">
    <property type="entry name" value="DUF3139"/>
    <property type="match status" value="1"/>
</dbReference>
<reference evidence="1" key="1">
    <citation type="journal article" date="2024" name="Int. J. Syst. Evol. Microbiol.">
        <title>Turicibacter faecis sp. nov., isolated from faeces of heart failure mouse model.</title>
        <authorList>
            <person name="Imamura Y."/>
            <person name="Motooka D."/>
            <person name="Nakajima Y."/>
            <person name="Ito S."/>
            <person name="Kitakaze M."/>
            <person name="Iida T."/>
            <person name="Nakamura S."/>
        </authorList>
    </citation>
    <scope>NUCLEOTIDE SEQUENCE</scope>
    <source>
        <strain evidence="1">TC023</strain>
    </source>
</reference>
<gene>
    <name evidence="1" type="ORF">T23_01370</name>
</gene>
<accession>A0ABM8IK84</accession>
<dbReference type="Proteomes" id="UP001432099">
    <property type="component" value="Chromosome"/>
</dbReference>
<dbReference type="RefSeq" id="WP_161830976.1">
    <property type="nucleotide sequence ID" value="NZ_AP028127.1"/>
</dbReference>
<sequence length="114" mass="13429">MKFKILLLISIAFFSYAIYFYPVQKYFAEKNLEEYMIIQGTSSAVIQSKEILKDYKIGGYTISIVYADDPDYRYEYIYFPGEKELKDSMRCFVYDSENVEIGVTNKTVKYPPIN</sequence>
<proteinExistence type="predicted"/>
<evidence type="ECO:0000313" key="1">
    <source>
        <dbReference type="EMBL" id="BEH90035.1"/>
    </source>
</evidence>
<dbReference type="EMBL" id="AP028127">
    <property type="protein sequence ID" value="BEH90035.1"/>
    <property type="molecule type" value="Genomic_DNA"/>
</dbReference>
<name>A0ABM8IK84_9FIRM</name>
<dbReference type="InterPro" id="IPR021486">
    <property type="entry name" value="DUF3139"/>
</dbReference>
<protein>
    <recommendedName>
        <fullName evidence="3">DUF3139 domain-containing protein</fullName>
    </recommendedName>
</protein>
<keyword evidence="2" id="KW-1185">Reference proteome</keyword>
<organism evidence="1 2">
    <name type="scientific">Turicibacter faecis</name>
    <dbReference type="NCBI Taxonomy" id="2963365"/>
    <lineage>
        <taxon>Bacteria</taxon>
        <taxon>Bacillati</taxon>
        <taxon>Bacillota</taxon>
        <taxon>Erysipelotrichia</taxon>
        <taxon>Erysipelotrichales</taxon>
        <taxon>Turicibacteraceae</taxon>
        <taxon>Turicibacter</taxon>
    </lineage>
</organism>